<proteinExistence type="predicted"/>
<organism evidence="1">
    <name type="scientific">Arundo donax</name>
    <name type="common">Giant reed</name>
    <name type="synonym">Donax arundinaceus</name>
    <dbReference type="NCBI Taxonomy" id="35708"/>
    <lineage>
        <taxon>Eukaryota</taxon>
        <taxon>Viridiplantae</taxon>
        <taxon>Streptophyta</taxon>
        <taxon>Embryophyta</taxon>
        <taxon>Tracheophyta</taxon>
        <taxon>Spermatophyta</taxon>
        <taxon>Magnoliopsida</taxon>
        <taxon>Liliopsida</taxon>
        <taxon>Poales</taxon>
        <taxon>Poaceae</taxon>
        <taxon>PACMAD clade</taxon>
        <taxon>Arundinoideae</taxon>
        <taxon>Arundineae</taxon>
        <taxon>Arundo</taxon>
    </lineage>
</organism>
<sequence length="48" mass="5481">MSNSYSMWPVFVIPYNLPLWACMEQSNFIMALLIPGPKAPGKDFDVFL</sequence>
<accession>A0A0A8YWQ9</accession>
<name>A0A0A8YWQ9_ARUDO</name>
<protein>
    <submittedName>
        <fullName evidence="1">Uncharacterized protein</fullName>
    </submittedName>
</protein>
<dbReference type="AlphaFoldDB" id="A0A0A8YWQ9"/>
<reference evidence="1" key="1">
    <citation type="submission" date="2014-09" db="EMBL/GenBank/DDBJ databases">
        <authorList>
            <person name="Magalhaes I.L.F."/>
            <person name="Oliveira U."/>
            <person name="Santos F.R."/>
            <person name="Vidigal T.H.D.A."/>
            <person name="Brescovit A.D."/>
            <person name="Santos A.J."/>
        </authorList>
    </citation>
    <scope>NUCLEOTIDE SEQUENCE</scope>
    <source>
        <tissue evidence="1">Shoot tissue taken approximately 20 cm above the soil surface</tissue>
    </source>
</reference>
<dbReference type="EMBL" id="GBRH01266884">
    <property type="protein sequence ID" value="JAD31011.1"/>
    <property type="molecule type" value="Transcribed_RNA"/>
</dbReference>
<dbReference type="InterPro" id="IPR004242">
    <property type="entry name" value="Transposase_21"/>
</dbReference>
<evidence type="ECO:0000313" key="1">
    <source>
        <dbReference type="EMBL" id="JAD31011.1"/>
    </source>
</evidence>
<reference evidence="1" key="2">
    <citation type="journal article" date="2015" name="Data Brief">
        <title>Shoot transcriptome of the giant reed, Arundo donax.</title>
        <authorList>
            <person name="Barrero R.A."/>
            <person name="Guerrero F.D."/>
            <person name="Moolhuijzen P."/>
            <person name="Goolsby J.A."/>
            <person name="Tidwell J."/>
            <person name="Bellgard S.E."/>
            <person name="Bellgard M.I."/>
        </authorList>
    </citation>
    <scope>NUCLEOTIDE SEQUENCE</scope>
    <source>
        <tissue evidence="1">Shoot tissue taken approximately 20 cm above the soil surface</tissue>
    </source>
</reference>
<dbReference type="Pfam" id="PF02992">
    <property type="entry name" value="Transposase_21"/>
    <property type="match status" value="1"/>
</dbReference>